<dbReference type="Gene3D" id="3.90.550.10">
    <property type="entry name" value="Spore Coat Polysaccharide Biosynthesis Protein SpsA, Chain A"/>
    <property type="match status" value="1"/>
</dbReference>
<dbReference type="SUPFAM" id="SSF53448">
    <property type="entry name" value="Nucleotide-diphospho-sugar transferases"/>
    <property type="match status" value="1"/>
</dbReference>
<sequence length="310" mass="36285">MFKILKNRIPRISIILPVYNREDKVARAIDSVLSQSYSDWELILIDDNSTDASLDILKSYTGERILVLNTPKNLGPAGARNLGISKSRGDFITFLDSDDYYETDFLKLSIDLFSNTYDEIGFSWTGYNYVTSTSQKSQFWKPSDTSNYYLSFLKALHTGTNSGLMVKREVFIKCGYFDDTLPAAEDTDFLLRIIQKFYFKTISEPLVNIYIEHSDRLSFDFKKIGLAYNKIFPKHESTINTNRTLRLKWYYKMMWLNYHLGNYRLARGFFRKLIKDKYSHQRAWQIFVLFELLGSKYGAKAHVFLSKKLE</sequence>
<dbReference type="InterPro" id="IPR001173">
    <property type="entry name" value="Glyco_trans_2-like"/>
</dbReference>
<dbReference type="Pfam" id="PF00535">
    <property type="entry name" value="Glycos_transf_2"/>
    <property type="match status" value="1"/>
</dbReference>
<reference evidence="2 3" key="1">
    <citation type="submission" date="2017-05" db="EMBL/GenBank/DDBJ databases">
        <authorList>
            <person name="Varghese N."/>
            <person name="Submissions S."/>
        </authorList>
    </citation>
    <scope>NUCLEOTIDE SEQUENCE [LARGE SCALE GENOMIC DNA]</scope>
    <source>
        <strain evidence="2 3">DSM 15360</strain>
    </source>
</reference>
<accession>A0ABY1NWZ7</accession>
<organism evidence="2 3">
    <name type="scientific">Algoriphagus winogradskyi</name>
    <dbReference type="NCBI Taxonomy" id="237017"/>
    <lineage>
        <taxon>Bacteria</taxon>
        <taxon>Pseudomonadati</taxon>
        <taxon>Bacteroidota</taxon>
        <taxon>Cytophagia</taxon>
        <taxon>Cytophagales</taxon>
        <taxon>Cyclobacteriaceae</taxon>
        <taxon>Algoriphagus</taxon>
    </lineage>
</organism>
<dbReference type="PANTHER" id="PTHR43685:SF2">
    <property type="entry name" value="GLYCOSYLTRANSFERASE 2-LIKE DOMAIN-CONTAINING PROTEIN"/>
    <property type="match status" value="1"/>
</dbReference>
<keyword evidence="3" id="KW-1185">Reference proteome</keyword>
<protein>
    <submittedName>
        <fullName evidence="2">Glycosyltransferase, GT2 family</fullName>
    </submittedName>
</protein>
<name>A0ABY1NWZ7_9BACT</name>
<evidence type="ECO:0000259" key="1">
    <source>
        <dbReference type="Pfam" id="PF00535"/>
    </source>
</evidence>
<evidence type="ECO:0000313" key="3">
    <source>
        <dbReference type="Proteomes" id="UP001157915"/>
    </source>
</evidence>
<evidence type="ECO:0000313" key="2">
    <source>
        <dbReference type="EMBL" id="SMP19739.1"/>
    </source>
</evidence>
<gene>
    <name evidence="2" type="ORF">SAMN06265367_10325</name>
</gene>
<dbReference type="InterPro" id="IPR029044">
    <property type="entry name" value="Nucleotide-diphossugar_trans"/>
</dbReference>
<dbReference type="PANTHER" id="PTHR43685">
    <property type="entry name" value="GLYCOSYLTRANSFERASE"/>
    <property type="match status" value="1"/>
</dbReference>
<feature type="domain" description="Glycosyltransferase 2-like" evidence="1">
    <location>
        <begin position="13"/>
        <end position="173"/>
    </location>
</feature>
<comment type="caution">
    <text evidence="2">The sequence shown here is derived from an EMBL/GenBank/DDBJ whole genome shotgun (WGS) entry which is preliminary data.</text>
</comment>
<proteinExistence type="predicted"/>
<dbReference type="InterPro" id="IPR050834">
    <property type="entry name" value="Glycosyltransf_2"/>
</dbReference>
<dbReference type="Proteomes" id="UP001157915">
    <property type="component" value="Unassembled WGS sequence"/>
</dbReference>
<dbReference type="EMBL" id="FXUA01000003">
    <property type="protein sequence ID" value="SMP19739.1"/>
    <property type="molecule type" value="Genomic_DNA"/>
</dbReference>